<protein>
    <submittedName>
        <fullName evidence="8">DUF423 domain-containing protein</fullName>
    </submittedName>
</protein>
<keyword evidence="7" id="KW-0732">Signal</keyword>
<dbReference type="Proteomes" id="UP000698752">
    <property type="component" value="Unassembled WGS sequence"/>
</dbReference>
<feature type="chain" id="PRO_5045796003" evidence="7">
    <location>
        <begin position="24"/>
        <end position="121"/>
    </location>
</feature>
<proteinExistence type="inferred from homology"/>
<feature type="transmembrane region" description="Helical" evidence="6">
    <location>
        <begin position="95"/>
        <end position="119"/>
    </location>
</feature>
<sequence length="121" mass="12397">MNRVWLFLGALTGLAAVGLSAWAAHGAPAGFAPGPRRAVDNALMIQGWHAFALIAAGLLAERGSRIAHLAGLAFAVGTVLFCGAVWWGALGYPRIALPLAPTGGMVLMAGWALLALAALKR</sequence>
<comment type="subcellular location">
    <subcellularLocation>
        <location evidence="1">Membrane</location>
        <topology evidence="1">Multi-pass membrane protein</topology>
    </subcellularLocation>
</comment>
<dbReference type="EMBL" id="JAAEDI010000025">
    <property type="protein sequence ID" value="MBR0652154.1"/>
    <property type="molecule type" value="Genomic_DNA"/>
</dbReference>
<evidence type="ECO:0000256" key="7">
    <source>
        <dbReference type="SAM" id="SignalP"/>
    </source>
</evidence>
<comment type="caution">
    <text evidence="8">The sequence shown here is derived from an EMBL/GenBank/DDBJ whole genome shotgun (WGS) entry which is preliminary data.</text>
</comment>
<evidence type="ECO:0000256" key="3">
    <source>
        <dbReference type="ARBA" id="ARBA00022692"/>
    </source>
</evidence>
<evidence type="ECO:0000256" key="2">
    <source>
        <dbReference type="ARBA" id="ARBA00009694"/>
    </source>
</evidence>
<keyword evidence="3 6" id="KW-0812">Transmembrane</keyword>
<dbReference type="RefSeq" id="WP_211870872.1">
    <property type="nucleotide sequence ID" value="NZ_JAAEDI010000025.1"/>
</dbReference>
<comment type="similarity">
    <text evidence="2">Belongs to the UPF0382 family.</text>
</comment>
<keyword evidence="4 6" id="KW-1133">Transmembrane helix</keyword>
<keyword evidence="5 6" id="KW-0472">Membrane</keyword>
<evidence type="ECO:0000256" key="4">
    <source>
        <dbReference type="ARBA" id="ARBA00022989"/>
    </source>
</evidence>
<feature type="signal peptide" evidence="7">
    <location>
        <begin position="1"/>
        <end position="23"/>
    </location>
</feature>
<gene>
    <name evidence="8" type="ORF">GXW78_21035</name>
</gene>
<dbReference type="PANTHER" id="PTHR43461:SF1">
    <property type="entry name" value="TRANSMEMBRANE PROTEIN 256"/>
    <property type="match status" value="1"/>
</dbReference>
<dbReference type="PANTHER" id="PTHR43461">
    <property type="entry name" value="TRANSMEMBRANE PROTEIN 256"/>
    <property type="match status" value="1"/>
</dbReference>
<reference evidence="9" key="1">
    <citation type="journal article" date="2021" name="Syst. Appl. Microbiol.">
        <title>Roseomonas hellenica sp. nov., isolated from roots of wild-growing Alkanna tinctoria.</title>
        <authorList>
            <person name="Rat A."/>
            <person name="Naranjo H.D."/>
            <person name="Lebbe L."/>
            <person name="Cnockaert M."/>
            <person name="Krigas N."/>
            <person name="Grigoriadou K."/>
            <person name="Maloupa E."/>
            <person name="Willems A."/>
        </authorList>
    </citation>
    <scope>NUCLEOTIDE SEQUENCE [LARGE SCALE GENOMIC DNA]</scope>
    <source>
        <strain evidence="9">LMG 31159</strain>
    </source>
</reference>
<feature type="transmembrane region" description="Helical" evidence="6">
    <location>
        <begin position="67"/>
        <end position="89"/>
    </location>
</feature>
<evidence type="ECO:0000313" key="8">
    <source>
        <dbReference type="EMBL" id="MBR0652154.1"/>
    </source>
</evidence>
<evidence type="ECO:0000313" key="9">
    <source>
        <dbReference type="Proteomes" id="UP000698752"/>
    </source>
</evidence>
<evidence type="ECO:0000256" key="5">
    <source>
        <dbReference type="ARBA" id="ARBA00023136"/>
    </source>
</evidence>
<organism evidence="8 9">
    <name type="scientific">Neoroseomonas terrae</name>
    <dbReference type="NCBI Taxonomy" id="424799"/>
    <lineage>
        <taxon>Bacteria</taxon>
        <taxon>Pseudomonadati</taxon>
        <taxon>Pseudomonadota</taxon>
        <taxon>Alphaproteobacteria</taxon>
        <taxon>Acetobacterales</taxon>
        <taxon>Acetobacteraceae</taxon>
        <taxon>Neoroseomonas</taxon>
    </lineage>
</organism>
<keyword evidence="9" id="KW-1185">Reference proteome</keyword>
<dbReference type="InterPro" id="IPR006696">
    <property type="entry name" value="DUF423"/>
</dbReference>
<dbReference type="Pfam" id="PF04241">
    <property type="entry name" value="DUF423"/>
    <property type="match status" value="1"/>
</dbReference>
<evidence type="ECO:0000256" key="1">
    <source>
        <dbReference type="ARBA" id="ARBA00004141"/>
    </source>
</evidence>
<feature type="transmembrane region" description="Helical" evidence="6">
    <location>
        <begin position="42"/>
        <end position="60"/>
    </location>
</feature>
<evidence type="ECO:0000256" key="6">
    <source>
        <dbReference type="SAM" id="Phobius"/>
    </source>
</evidence>
<name>A0ABS5EM92_9PROT</name>
<accession>A0ABS5EM92</accession>